<feature type="signal peptide" evidence="1">
    <location>
        <begin position="1"/>
        <end position="23"/>
    </location>
</feature>
<organism evidence="2 3">
    <name type="scientific">Armillaria gallica</name>
    <name type="common">Bulbous honey fungus</name>
    <name type="synonym">Armillaria bulbosa</name>
    <dbReference type="NCBI Taxonomy" id="47427"/>
    <lineage>
        <taxon>Eukaryota</taxon>
        <taxon>Fungi</taxon>
        <taxon>Dikarya</taxon>
        <taxon>Basidiomycota</taxon>
        <taxon>Agaricomycotina</taxon>
        <taxon>Agaricomycetes</taxon>
        <taxon>Agaricomycetidae</taxon>
        <taxon>Agaricales</taxon>
        <taxon>Marasmiineae</taxon>
        <taxon>Physalacriaceae</taxon>
        <taxon>Armillaria</taxon>
    </lineage>
</organism>
<evidence type="ECO:0000313" key="3">
    <source>
        <dbReference type="Proteomes" id="UP000217790"/>
    </source>
</evidence>
<feature type="chain" id="PRO_5013574695" description="Secreted protein" evidence="1">
    <location>
        <begin position="24"/>
        <end position="93"/>
    </location>
</feature>
<keyword evidence="3" id="KW-1185">Reference proteome</keyword>
<reference evidence="3" key="1">
    <citation type="journal article" date="2017" name="Nat. Ecol. Evol.">
        <title>Genome expansion and lineage-specific genetic innovations in the forest pathogenic fungi Armillaria.</title>
        <authorList>
            <person name="Sipos G."/>
            <person name="Prasanna A.N."/>
            <person name="Walter M.C."/>
            <person name="O'Connor E."/>
            <person name="Balint B."/>
            <person name="Krizsan K."/>
            <person name="Kiss B."/>
            <person name="Hess J."/>
            <person name="Varga T."/>
            <person name="Slot J."/>
            <person name="Riley R."/>
            <person name="Boka B."/>
            <person name="Rigling D."/>
            <person name="Barry K."/>
            <person name="Lee J."/>
            <person name="Mihaltcheva S."/>
            <person name="LaButti K."/>
            <person name="Lipzen A."/>
            <person name="Waldron R."/>
            <person name="Moloney N.M."/>
            <person name="Sperisen C."/>
            <person name="Kredics L."/>
            <person name="Vagvoelgyi C."/>
            <person name="Patrignani A."/>
            <person name="Fitzpatrick D."/>
            <person name="Nagy I."/>
            <person name="Doyle S."/>
            <person name="Anderson J.B."/>
            <person name="Grigoriev I.V."/>
            <person name="Gueldener U."/>
            <person name="Muensterkoetter M."/>
            <person name="Nagy L.G."/>
        </authorList>
    </citation>
    <scope>NUCLEOTIDE SEQUENCE [LARGE SCALE GENOMIC DNA]</scope>
    <source>
        <strain evidence="3">Ar21-2</strain>
    </source>
</reference>
<dbReference type="Proteomes" id="UP000217790">
    <property type="component" value="Unassembled WGS sequence"/>
</dbReference>
<evidence type="ECO:0000313" key="2">
    <source>
        <dbReference type="EMBL" id="PBK88506.1"/>
    </source>
</evidence>
<dbReference type="InParanoid" id="A0A2H3DM25"/>
<name>A0A2H3DM25_ARMGA</name>
<keyword evidence="1" id="KW-0732">Signal</keyword>
<sequence length="93" mass="10756">MRLRHLALNIAWIAIAAIDVIHYFKVCCFDGHVIEPTQVVQSAERKSVRRHFLYKFIGRFISSPLPSPFQMHNRSAVCPGSSVERFRSERLSK</sequence>
<proteinExistence type="predicted"/>
<evidence type="ECO:0008006" key="4">
    <source>
        <dbReference type="Google" id="ProtNLM"/>
    </source>
</evidence>
<gene>
    <name evidence="2" type="ORF">ARMGADRAFT_359732</name>
</gene>
<dbReference type="EMBL" id="KZ293672">
    <property type="protein sequence ID" value="PBK88506.1"/>
    <property type="molecule type" value="Genomic_DNA"/>
</dbReference>
<accession>A0A2H3DM25</accession>
<evidence type="ECO:0000256" key="1">
    <source>
        <dbReference type="SAM" id="SignalP"/>
    </source>
</evidence>
<dbReference type="AlphaFoldDB" id="A0A2H3DM25"/>
<protein>
    <recommendedName>
        <fullName evidence="4">Secreted protein</fullName>
    </recommendedName>
</protein>